<name>A0ABP9ASG0_9PSEU</name>
<feature type="compositionally biased region" description="Gly residues" evidence="1">
    <location>
        <begin position="116"/>
        <end position="128"/>
    </location>
</feature>
<dbReference type="InterPro" id="IPR025326">
    <property type="entry name" value="DUF4232"/>
</dbReference>
<protein>
    <recommendedName>
        <fullName evidence="2">DUF4232 domain-containing protein</fullName>
    </recommendedName>
</protein>
<accession>A0ABP9ASG0</accession>
<sequence>MYEQVVFTNLANVPCRLTGGARFEFVGADGVTAVGLPANPTGGYGLLDPGQTIRATMQAGQTDNYDADRCRPVPVSGVRVVPPANSAPVVLRPLISTACSMGGQLSVQQVSNGQGRSDGGPGEGEGPG</sequence>
<reference evidence="4" key="1">
    <citation type="journal article" date="2019" name="Int. J. Syst. Evol. Microbiol.">
        <title>The Global Catalogue of Microorganisms (GCM) 10K type strain sequencing project: providing services to taxonomists for standard genome sequencing and annotation.</title>
        <authorList>
            <consortium name="The Broad Institute Genomics Platform"/>
            <consortium name="The Broad Institute Genome Sequencing Center for Infectious Disease"/>
            <person name="Wu L."/>
            <person name="Ma J."/>
        </authorList>
    </citation>
    <scope>NUCLEOTIDE SEQUENCE [LARGE SCALE GENOMIC DNA]</scope>
    <source>
        <strain evidence="4">JCM 17979</strain>
    </source>
</reference>
<organism evidence="3 4">
    <name type="scientific">Actinomycetospora chlora</name>
    <dbReference type="NCBI Taxonomy" id="663608"/>
    <lineage>
        <taxon>Bacteria</taxon>
        <taxon>Bacillati</taxon>
        <taxon>Actinomycetota</taxon>
        <taxon>Actinomycetes</taxon>
        <taxon>Pseudonocardiales</taxon>
        <taxon>Pseudonocardiaceae</taxon>
        <taxon>Actinomycetospora</taxon>
    </lineage>
</organism>
<comment type="caution">
    <text evidence="3">The sequence shown here is derived from an EMBL/GenBank/DDBJ whole genome shotgun (WGS) entry which is preliminary data.</text>
</comment>
<feature type="region of interest" description="Disordered" evidence="1">
    <location>
        <begin position="108"/>
        <end position="128"/>
    </location>
</feature>
<feature type="domain" description="DUF4232" evidence="2">
    <location>
        <begin position="2"/>
        <end position="110"/>
    </location>
</feature>
<evidence type="ECO:0000313" key="4">
    <source>
        <dbReference type="Proteomes" id="UP001500928"/>
    </source>
</evidence>
<proteinExistence type="predicted"/>
<dbReference type="Proteomes" id="UP001500928">
    <property type="component" value="Unassembled WGS sequence"/>
</dbReference>
<keyword evidence="4" id="KW-1185">Reference proteome</keyword>
<dbReference type="EMBL" id="BAABHO010000012">
    <property type="protein sequence ID" value="GAA4785603.1"/>
    <property type="molecule type" value="Genomic_DNA"/>
</dbReference>
<evidence type="ECO:0000256" key="1">
    <source>
        <dbReference type="SAM" id="MobiDB-lite"/>
    </source>
</evidence>
<gene>
    <name evidence="3" type="ORF">GCM10023200_19420</name>
</gene>
<dbReference type="Pfam" id="PF14016">
    <property type="entry name" value="DUF4232"/>
    <property type="match status" value="1"/>
</dbReference>
<evidence type="ECO:0000259" key="2">
    <source>
        <dbReference type="Pfam" id="PF14016"/>
    </source>
</evidence>
<evidence type="ECO:0000313" key="3">
    <source>
        <dbReference type="EMBL" id="GAA4785603.1"/>
    </source>
</evidence>